<dbReference type="RefSeq" id="WP_354659992.1">
    <property type="nucleotide sequence ID" value="NZ_JBEXAC010000001.1"/>
</dbReference>
<evidence type="ECO:0000256" key="3">
    <source>
        <dbReference type="ARBA" id="ARBA00023163"/>
    </source>
</evidence>
<dbReference type="Proteomes" id="UP001549749">
    <property type="component" value="Unassembled WGS sequence"/>
</dbReference>
<keyword evidence="6" id="KW-1185">Reference proteome</keyword>
<dbReference type="InterPro" id="IPR050959">
    <property type="entry name" value="MarA-like"/>
</dbReference>
<dbReference type="InterPro" id="IPR020449">
    <property type="entry name" value="Tscrpt_reg_AraC-type_HTH"/>
</dbReference>
<dbReference type="InterPro" id="IPR009057">
    <property type="entry name" value="Homeodomain-like_sf"/>
</dbReference>
<dbReference type="PROSITE" id="PS01124">
    <property type="entry name" value="HTH_ARAC_FAMILY_2"/>
    <property type="match status" value="1"/>
</dbReference>
<keyword evidence="2" id="KW-0238">DNA-binding</keyword>
<evidence type="ECO:0000259" key="4">
    <source>
        <dbReference type="PROSITE" id="PS01124"/>
    </source>
</evidence>
<proteinExistence type="predicted"/>
<organism evidence="5 6">
    <name type="scientific">Chitinophaga defluvii</name>
    <dbReference type="NCBI Taxonomy" id="3163343"/>
    <lineage>
        <taxon>Bacteria</taxon>
        <taxon>Pseudomonadati</taxon>
        <taxon>Bacteroidota</taxon>
        <taxon>Chitinophagia</taxon>
        <taxon>Chitinophagales</taxon>
        <taxon>Chitinophagaceae</taxon>
        <taxon>Chitinophaga</taxon>
    </lineage>
</organism>
<dbReference type="SUPFAM" id="SSF46689">
    <property type="entry name" value="Homeodomain-like"/>
    <property type="match status" value="2"/>
</dbReference>
<keyword evidence="1" id="KW-0805">Transcription regulation</keyword>
<evidence type="ECO:0000313" key="5">
    <source>
        <dbReference type="EMBL" id="MET6997354.1"/>
    </source>
</evidence>
<sequence>MKGKQMSNETRNNYINRIIVVINFIEKNLEQELSLKCLSKMACFSPFPFHRSFLAITGETLNAFITRKRIEKIAALLLTGTRDHLTDLAFKYGFNSANSFSRAFKKFYGVTPTAFTENFSKIGIAVLTYEKYICSINHMKSK</sequence>
<protein>
    <submittedName>
        <fullName evidence="5">AraC family transcriptional regulator</fullName>
    </submittedName>
</protein>
<reference evidence="5 6" key="1">
    <citation type="submission" date="2024-06" db="EMBL/GenBank/DDBJ databases">
        <title>Chitinophaga defluvii sp. nov., isolated from municipal sewage.</title>
        <authorList>
            <person name="Zhang L."/>
        </authorList>
    </citation>
    <scope>NUCLEOTIDE SEQUENCE [LARGE SCALE GENOMIC DNA]</scope>
    <source>
        <strain evidence="5 6">H8</strain>
    </source>
</reference>
<dbReference type="PRINTS" id="PR00032">
    <property type="entry name" value="HTHARAC"/>
</dbReference>
<feature type="domain" description="HTH araC/xylS-type" evidence="4">
    <location>
        <begin position="19"/>
        <end position="118"/>
    </location>
</feature>
<dbReference type="PANTHER" id="PTHR47504:SF6">
    <property type="entry name" value="ARAC-FAMILY TRANSCRIPTIONAL REGULATOR"/>
    <property type="match status" value="1"/>
</dbReference>
<gene>
    <name evidence="5" type="ORF">ABR189_08225</name>
</gene>
<name>A0ABV2T5C4_9BACT</name>
<dbReference type="InterPro" id="IPR018062">
    <property type="entry name" value="HTH_AraC-typ_CS"/>
</dbReference>
<dbReference type="Gene3D" id="1.10.10.60">
    <property type="entry name" value="Homeodomain-like"/>
    <property type="match status" value="2"/>
</dbReference>
<dbReference type="EMBL" id="JBEXAC010000001">
    <property type="protein sequence ID" value="MET6997354.1"/>
    <property type="molecule type" value="Genomic_DNA"/>
</dbReference>
<keyword evidence="3" id="KW-0804">Transcription</keyword>
<comment type="caution">
    <text evidence="5">The sequence shown here is derived from an EMBL/GenBank/DDBJ whole genome shotgun (WGS) entry which is preliminary data.</text>
</comment>
<dbReference type="Pfam" id="PF12833">
    <property type="entry name" value="HTH_18"/>
    <property type="match status" value="1"/>
</dbReference>
<evidence type="ECO:0000313" key="6">
    <source>
        <dbReference type="Proteomes" id="UP001549749"/>
    </source>
</evidence>
<dbReference type="PANTHER" id="PTHR47504">
    <property type="entry name" value="RIGHT ORIGIN-BINDING PROTEIN"/>
    <property type="match status" value="1"/>
</dbReference>
<dbReference type="SMART" id="SM00342">
    <property type="entry name" value="HTH_ARAC"/>
    <property type="match status" value="1"/>
</dbReference>
<evidence type="ECO:0000256" key="2">
    <source>
        <dbReference type="ARBA" id="ARBA00023125"/>
    </source>
</evidence>
<accession>A0ABV2T5C4</accession>
<dbReference type="PROSITE" id="PS00041">
    <property type="entry name" value="HTH_ARAC_FAMILY_1"/>
    <property type="match status" value="1"/>
</dbReference>
<evidence type="ECO:0000256" key="1">
    <source>
        <dbReference type="ARBA" id="ARBA00023015"/>
    </source>
</evidence>
<dbReference type="InterPro" id="IPR018060">
    <property type="entry name" value="HTH_AraC"/>
</dbReference>